<dbReference type="HOGENOM" id="CLU_2754547_0_0_10"/>
<accession>E6ML75</accession>
<sequence length="70" mass="8410">MEISASFDLEISFKFVFTMAPETQGETIANKVKKYILYRDLIIIFFNKRYMKCCLLSYKVIKIWIKIIFN</sequence>
<gene>
    <name evidence="1" type="ORF">HMPREF9420_0242</name>
</gene>
<comment type="caution">
    <text evidence="1">The sequence shown here is derived from an EMBL/GenBank/DDBJ whole genome shotgun (WGS) entry which is preliminary data.</text>
</comment>
<dbReference type="AlphaFoldDB" id="E6ML75"/>
<name>E6ML75_9BACT</name>
<organism evidence="1 2">
    <name type="scientific">Segatella salivae DSM 15606</name>
    <dbReference type="NCBI Taxonomy" id="888832"/>
    <lineage>
        <taxon>Bacteria</taxon>
        <taxon>Pseudomonadati</taxon>
        <taxon>Bacteroidota</taxon>
        <taxon>Bacteroidia</taxon>
        <taxon>Bacteroidales</taxon>
        <taxon>Prevotellaceae</taxon>
        <taxon>Segatella</taxon>
    </lineage>
</organism>
<dbReference type="STRING" id="888832.HMPREF9420_0242"/>
<dbReference type="Proteomes" id="UP000003874">
    <property type="component" value="Unassembled WGS sequence"/>
</dbReference>
<proteinExistence type="predicted"/>
<protein>
    <submittedName>
        <fullName evidence="1">Uncharacterized protein</fullName>
    </submittedName>
</protein>
<reference evidence="1 2" key="1">
    <citation type="submission" date="2010-12" db="EMBL/GenBank/DDBJ databases">
        <authorList>
            <person name="Muzny D."/>
            <person name="Qin X."/>
            <person name="Deng J."/>
            <person name="Jiang H."/>
            <person name="Liu Y."/>
            <person name="Qu J."/>
            <person name="Song X.-Z."/>
            <person name="Zhang L."/>
            <person name="Thornton R."/>
            <person name="Coyle M."/>
            <person name="Francisco L."/>
            <person name="Jackson L."/>
            <person name="Javaid M."/>
            <person name="Korchina V."/>
            <person name="Kovar C."/>
            <person name="Mata R."/>
            <person name="Mathew T."/>
            <person name="Ngo R."/>
            <person name="Nguyen L."/>
            <person name="Nguyen N."/>
            <person name="Okwuonu G."/>
            <person name="Ongeri F."/>
            <person name="Pham C."/>
            <person name="Simmons D."/>
            <person name="Wilczek-Boney K."/>
            <person name="Hale W."/>
            <person name="Jakkamsetti A."/>
            <person name="Pham P."/>
            <person name="Ruth R."/>
            <person name="San Lucas F."/>
            <person name="Warren J."/>
            <person name="Zhang J."/>
            <person name="Zhao Z."/>
            <person name="Zhou C."/>
            <person name="Zhu D."/>
            <person name="Lee S."/>
            <person name="Bess C."/>
            <person name="Blankenburg K."/>
            <person name="Forbes L."/>
            <person name="Fu Q."/>
            <person name="Gubbala S."/>
            <person name="Hirani K."/>
            <person name="Jayaseelan J.C."/>
            <person name="Lara F."/>
            <person name="Munidasa M."/>
            <person name="Palculict T."/>
            <person name="Patil S."/>
            <person name="Pu L.-L."/>
            <person name="Saada N."/>
            <person name="Tang L."/>
            <person name="Weissenberger G."/>
            <person name="Zhu Y."/>
            <person name="Hemphill L."/>
            <person name="Shang Y."/>
            <person name="Youmans B."/>
            <person name="Ayvaz T."/>
            <person name="Ross M."/>
            <person name="Santibanez J."/>
            <person name="Aqrawi P."/>
            <person name="Gross S."/>
            <person name="Joshi V."/>
            <person name="Fowler G."/>
            <person name="Nazareth L."/>
            <person name="Reid J."/>
            <person name="Worley K."/>
            <person name="Petrosino J."/>
            <person name="Highlander S."/>
            <person name="Gibbs R."/>
        </authorList>
    </citation>
    <scope>NUCLEOTIDE SEQUENCE [LARGE SCALE GENOMIC DNA]</scope>
    <source>
        <strain evidence="1 2">DSM 15606</strain>
    </source>
</reference>
<evidence type="ECO:0000313" key="2">
    <source>
        <dbReference type="Proteomes" id="UP000003874"/>
    </source>
</evidence>
<evidence type="ECO:0000313" key="1">
    <source>
        <dbReference type="EMBL" id="EFV05613.1"/>
    </source>
</evidence>
<dbReference type="EMBL" id="AEQO01000021">
    <property type="protein sequence ID" value="EFV05613.1"/>
    <property type="molecule type" value="Genomic_DNA"/>
</dbReference>
<keyword evidence="2" id="KW-1185">Reference proteome</keyword>